<dbReference type="Proteomes" id="UP000185924">
    <property type="component" value="Unassembled WGS sequence"/>
</dbReference>
<evidence type="ECO:0000313" key="1">
    <source>
        <dbReference type="EMBL" id="SIR14225.1"/>
    </source>
</evidence>
<proteinExistence type="predicted"/>
<organism evidence="1 2">
    <name type="scientific">Pontibacter lucknowensis</name>
    <dbReference type="NCBI Taxonomy" id="1077936"/>
    <lineage>
        <taxon>Bacteria</taxon>
        <taxon>Pseudomonadati</taxon>
        <taxon>Bacteroidota</taxon>
        <taxon>Cytophagia</taxon>
        <taxon>Cytophagales</taxon>
        <taxon>Hymenobacteraceae</taxon>
        <taxon>Pontibacter</taxon>
    </lineage>
</organism>
<dbReference type="Gene3D" id="2.160.20.120">
    <property type="match status" value="1"/>
</dbReference>
<dbReference type="RefSeq" id="WP_076422354.1">
    <property type="nucleotide sequence ID" value="NZ_FTNM01000003.1"/>
</dbReference>
<dbReference type="STRING" id="1077936.SAMN05421545_2499"/>
<dbReference type="AlphaFoldDB" id="A0A1N6YHV9"/>
<reference evidence="2" key="1">
    <citation type="submission" date="2017-01" db="EMBL/GenBank/DDBJ databases">
        <authorList>
            <person name="Varghese N."/>
            <person name="Submissions S."/>
        </authorList>
    </citation>
    <scope>NUCLEOTIDE SEQUENCE [LARGE SCALE GENOMIC DNA]</scope>
    <source>
        <strain evidence="2">DM9</strain>
    </source>
</reference>
<dbReference type="EMBL" id="FTNM01000003">
    <property type="protein sequence ID" value="SIR14225.1"/>
    <property type="molecule type" value="Genomic_DNA"/>
</dbReference>
<keyword evidence="2" id="KW-1185">Reference proteome</keyword>
<dbReference type="OrthoDB" id="850138at2"/>
<gene>
    <name evidence="1" type="ORF">SAMN05421545_2499</name>
</gene>
<accession>A0A1N6YHV9</accession>
<name>A0A1N6YHV9_9BACT</name>
<protein>
    <submittedName>
        <fullName evidence="1">Uncharacterized protein</fullName>
    </submittedName>
</protein>
<evidence type="ECO:0000313" key="2">
    <source>
        <dbReference type="Proteomes" id="UP000185924"/>
    </source>
</evidence>
<sequence length="247" mass="27400">MKTSNILLLTALVVLLSALATYNIALKAEYKTEKYRDPYRNYIAMDFSGFEEIEVNAGDMLNVLIEPGDEHAVYLYKGNDDVVQIGQENKILQVNVSIDEKQKGVRGWGSPHLIIKTPSLKTVRANATHALNGKSVTNPKRLTPFNHLNTTIKGFKQDSLRLELDNGVIVQLNNNTLKRLSAVAGTSPESESKLRILEGNNIQQANLDIRNRSHLALQGIAIPELQYNLSEQAQVELSGNALAVLRK</sequence>